<gene>
    <name evidence="1" type="ORF">HA039_30485</name>
</gene>
<evidence type="ECO:0000313" key="1">
    <source>
        <dbReference type="EMBL" id="QIQ06062.1"/>
    </source>
</evidence>
<accession>A0A6G9H692</accession>
<sequence length="67" mass="7263">MTQPDTVSPPSPSLTLELTLDEANLVLEALGQLPYARVYRFIDRIQEEARTQLAPAGAGHDTRGSLA</sequence>
<name>A0A6G9H692_9ACTN</name>
<proteinExistence type="predicted"/>
<organism evidence="1 2">
    <name type="scientific">Streptomyces liangshanensis</name>
    <dbReference type="NCBI Taxonomy" id="2717324"/>
    <lineage>
        <taxon>Bacteria</taxon>
        <taxon>Bacillati</taxon>
        <taxon>Actinomycetota</taxon>
        <taxon>Actinomycetes</taxon>
        <taxon>Kitasatosporales</taxon>
        <taxon>Streptomycetaceae</taxon>
        <taxon>Streptomyces</taxon>
    </lineage>
</organism>
<dbReference type="EMBL" id="CP050177">
    <property type="protein sequence ID" value="QIQ06062.1"/>
    <property type="molecule type" value="Genomic_DNA"/>
</dbReference>
<dbReference type="KEGG" id="slia:HA039_30485"/>
<reference evidence="1 2" key="1">
    <citation type="submission" date="2020-03" db="EMBL/GenBank/DDBJ databases">
        <title>A novel species.</title>
        <authorList>
            <person name="Gao J."/>
        </authorList>
    </citation>
    <scope>NUCLEOTIDE SEQUENCE [LARGE SCALE GENOMIC DNA]</scope>
    <source>
        <strain evidence="1 2">QMT-12</strain>
    </source>
</reference>
<protein>
    <submittedName>
        <fullName evidence="1">Uncharacterized protein</fullName>
    </submittedName>
</protein>
<keyword evidence="2" id="KW-1185">Reference proteome</keyword>
<evidence type="ECO:0000313" key="2">
    <source>
        <dbReference type="Proteomes" id="UP000501179"/>
    </source>
</evidence>
<dbReference type="AlphaFoldDB" id="A0A6G9H692"/>
<dbReference type="RefSeq" id="WP_167034769.1">
    <property type="nucleotide sequence ID" value="NZ_CP050177.1"/>
</dbReference>
<dbReference type="Proteomes" id="UP000501179">
    <property type="component" value="Chromosome"/>
</dbReference>